<comment type="caution">
    <text evidence="1">The sequence shown here is derived from an EMBL/GenBank/DDBJ whole genome shotgun (WGS) entry which is preliminary data.</text>
</comment>
<reference evidence="1 2" key="1">
    <citation type="submission" date="2024-10" db="EMBL/GenBank/DDBJ databases">
        <title>The Natural Products Discovery Center: Release of the First 8490 Sequenced Strains for Exploring Actinobacteria Biosynthetic Diversity.</title>
        <authorList>
            <person name="Kalkreuter E."/>
            <person name="Kautsar S.A."/>
            <person name="Yang D."/>
            <person name="Bader C.D."/>
            <person name="Teijaro C.N."/>
            <person name="Fluegel L."/>
            <person name="Davis C.M."/>
            <person name="Simpson J.R."/>
            <person name="Lauterbach L."/>
            <person name="Steele A.D."/>
            <person name="Gui C."/>
            <person name="Meng S."/>
            <person name="Li G."/>
            <person name="Viehrig K."/>
            <person name="Ye F."/>
            <person name="Su P."/>
            <person name="Kiefer A.F."/>
            <person name="Nichols A."/>
            <person name="Cepeda A.J."/>
            <person name="Yan W."/>
            <person name="Fan B."/>
            <person name="Jiang Y."/>
            <person name="Adhikari A."/>
            <person name="Zheng C.-J."/>
            <person name="Schuster L."/>
            <person name="Cowan T.M."/>
            <person name="Smanski M.J."/>
            <person name="Chevrette M.G."/>
            <person name="De Carvalho L.P.S."/>
            <person name="Shen B."/>
        </authorList>
    </citation>
    <scope>NUCLEOTIDE SEQUENCE [LARGE SCALE GENOMIC DNA]</scope>
    <source>
        <strain evidence="1 2">NPDC017990</strain>
    </source>
</reference>
<dbReference type="RefSeq" id="WP_397708041.1">
    <property type="nucleotide sequence ID" value="NZ_JBIRGN010000001.1"/>
</dbReference>
<evidence type="ECO:0000313" key="2">
    <source>
        <dbReference type="Proteomes" id="UP001610818"/>
    </source>
</evidence>
<name>A0ABW7QIP8_9ACTN</name>
<dbReference type="EMBL" id="JBIRGQ010000001">
    <property type="protein sequence ID" value="MFH8544384.1"/>
    <property type="molecule type" value="Genomic_DNA"/>
</dbReference>
<organism evidence="1 2">
    <name type="scientific">Streptomyces longisporoflavus</name>
    <dbReference type="NCBI Taxonomy" id="28044"/>
    <lineage>
        <taxon>Bacteria</taxon>
        <taxon>Bacillati</taxon>
        <taxon>Actinomycetota</taxon>
        <taxon>Actinomycetes</taxon>
        <taxon>Kitasatosporales</taxon>
        <taxon>Streptomycetaceae</taxon>
        <taxon>Streptomyces</taxon>
    </lineage>
</organism>
<protein>
    <submittedName>
        <fullName evidence="1">Uncharacterized protein</fullName>
    </submittedName>
</protein>
<accession>A0ABW7QIP8</accession>
<dbReference type="Proteomes" id="UP001610818">
    <property type="component" value="Unassembled WGS sequence"/>
</dbReference>
<sequence>MEQPVVARAVRYAGTCQDCDAELECRGVQVRAQLLSEHGAATLRVVGPSAKKKVVIMRVLRAELGIGLMSAKAVLGSVLNGDRSGTLPETELLARKLRASGIAAEAARSCRSLPAVRLAAGQTAPARVDAGLEA</sequence>
<gene>
    <name evidence="1" type="ORF">ACH4F9_05150</name>
</gene>
<proteinExistence type="predicted"/>
<evidence type="ECO:0000313" key="1">
    <source>
        <dbReference type="EMBL" id="MFH8544384.1"/>
    </source>
</evidence>
<keyword evidence="2" id="KW-1185">Reference proteome</keyword>